<keyword evidence="3" id="KW-0464">Manganese</keyword>
<evidence type="ECO:0000256" key="3">
    <source>
        <dbReference type="ARBA" id="ARBA00023211"/>
    </source>
</evidence>
<evidence type="ECO:0000313" key="5">
    <source>
        <dbReference type="EMBL" id="NYE73636.1"/>
    </source>
</evidence>
<evidence type="ECO:0000256" key="2">
    <source>
        <dbReference type="ARBA" id="ARBA00022801"/>
    </source>
</evidence>
<dbReference type="PRINTS" id="PR00116">
    <property type="entry name" value="ARGINASE"/>
</dbReference>
<protein>
    <submittedName>
        <fullName evidence="5">Arginase</fullName>
        <ecNumber evidence="5">3.5.3.1</ecNumber>
    </submittedName>
</protein>
<dbReference type="RefSeq" id="WP_179755275.1">
    <property type="nucleotide sequence ID" value="NZ_JACCBU010000001.1"/>
</dbReference>
<dbReference type="PROSITE" id="PS51409">
    <property type="entry name" value="ARGINASE_2"/>
    <property type="match status" value="1"/>
</dbReference>
<dbReference type="AlphaFoldDB" id="A0A7Y9LF19"/>
<dbReference type="EMBL" id="JACCBU010000001">
    <property type="protein sequence ID" value="NYE73636.1"/>
    <property type="molecule type" value="Genomic_DNA"/>
</dbReference>
<dbReference type="GO" id="GO:0030145">
    <property type="term" value="F:manganese ion binding"/>
    <property type="evidence" value="ECO:0007669"/>
    <property type="project" value="TreeGrafter"/>
</dbReference>
<organism evidence="5 6">
    <name type="scientific">Microlunatus parietis</name>
    <dbReference type="NCBI Taxonomy" id="682979"/>
    <lineage>
        <taxon>Bacteria</taxon>
        <taxon>Bacillati</taxon>
        <taxon>Actinomycetota</taxon>
        <taxon>Actinomycetes</taxon>
        <taxon>Propionibacteriales</taxon>
        <taxon>Propionibacteriaceae</taxon>
        <taxon>Microlunatus</taxon>
    </lineage>
</organism>
<dbReference type="InterPro" id="IPR023696">
    <property type="entry name" value="Ureohydrolase_dom_sf"/>
</dbReference>
<name>A0A7Y9LF19_9ACTN</name>
<dbReference type="PANTHER" id="PTHR43782">
    <property type="entry name" value="ARGINASE"/>
    <property type="match status" value="1"/>
</dbReference>
<evidence type="ECO:0000256" key="4">
    <source>
        <dbReference type="PROSITE-ProRule" id="PRU00742"/>
    </source>
</evidence>
<accession>A0A7Y9LF19</accession>
<keyword evidence="1" id="KW-0479">Metal-binding</keyword>
<dbReference type="GO" id="GO:0005737">
    <property type="term" value="C:cytoplasm"/>
    <property type="evidence" value="ECO:0007669"/>
    <property type="project" value="TreeGrafter"/>
</dbReference>
<comment type="similarity">
    <text evidence="4">Belongs to the arginase family.</text>
</comment>
<dbReference type="Pfam" id="PF00491">
    <property type="entry name" value="Arginase"/>
    <property type="match status" value="1"/>
</dbReference>
<gene>
    <name evidence="5" type="ORF">BKA15_004965</name>
</gene>
<evidence type="ECO:0000256" key="1">
    <source>
        <dbReference type="ARBA" id="ARBA00022723"/>
    </source>
</evidence>
<dbReference type="SUPFAM" id="SSF52768">
    <property type="entry name" value="Arginase/deacetylase"/>
    <property type="match status" value="1"/>
</dbReference>
<dbReference type="PIRSF" id="PIRSF036979">
    <property type="entry name" value="Arginase"/>
    <property type="match status" value="1"/>
</dbReference>
<sequence>MIKIIGVPFNSAGTVTSVAGGPAALLNAGIMQRSWEMTTDSMLYVDVGTPSPVRDPSSGLLALDSLITMTAAVRRAVPQALRDGHFPLVLGGDCSLLLGTLKGVQEERGDAGLLFVDGHEDAWPPHDSTTGETADCELGLALGHHREGLAAALITQLPDLAADQVVALGPRDHAELDEHRVSSLASTITMLTDEQLRGRAAEAAGDAVRGFRSAGLPWWLHVDLDVLTTEALPAVDYRQPGGLSWDDLLAVTTAGLASGCIGLSLTDYNPDLDPDRHQAHKIIDYLAAAFATAEVT</sequence>
<reference evidence="5 6" key="1">
    <citation type="submission" date="2020-07" db="EMBL/GenBank/DDBJ databases">
        <title>Sequencing the genomes of 1000 actinobacteria strains.</title>
        <authorList>
            <person name="Klenk H.-P."/>
        </authorList>
    </citation>
    <scope>NUCLEOTIDE SEQUENCE [LARGE SCALE GENOMIC DNA]</scope>
    <source>
        <strain evidence="5 6">DSM 22083</strain>
    </source>
</reference>
<dbReference type="EC" id="3.5.3.1" evidence="5"/>
<dbReference type="Proteomes" id="UP000569914">
    <property type="component" value="Unassembled WGS sequence"/>
</dbReference>
<keyword evidence="2 5" id="KW-0378">Hydrolase</keyword>
<dbReference type="GO" id="GO:0004053">
    <property type="term" value="F:arginase activity"/>
    <property type="evidence" value="ECO:0007669"/>
    <property type="project" value="UniProtKB-EC"/>
</dbReference>
<comment type="caution">
    <text evidence="5">The sequence shown here is derived from an EMBL/GenBank/DDBJ whole genome shotgun (WGS) entry which is preliminary data.</text>
</comment>
<dbReference type="Gene3D" id="3.40.800.10">
    <property type="entry name" value="Ureohydrolase domain"/>
    <property type="match status" value="1"/>
</dbReference>
<keyword evidence="6" id="KW-1185">Reference proteome</keyword>
<dbReference type="CDD" id="cd09999">
    <property type="entry name" value="Arginase-like_1"/>
    <property type="match status" value="1"/>
</dbReference>
<dbReference type="InterPro" id="IPR006035">
    <property type="entry name" value="Ureohydrolase"/>
</dbReference>
<evidence type="ECO:0000313" key="6">
    <source>
        <dbReference type="Proteomes" id="UP000569914"/>
    </source>
</evidence>
<proteinExistence type="inferred from homology"/>
<dbReference type="PANTHER" id="PTHR43782:SF3">
    <property type="entry name" value="ARGINASE"/>
    <property type="match status" value="1"/>
</dbReference>